<dbReference type="EMBL" id="MGFG01000031">
    <property type="protein sequence ID" value="OGM00501.1"/>
    <property type="molecule type" value="Genomic_DNA"/>
</dbReference>
<dbReference type="SUPFAM" id="SSF53098">
    <property type="entry name" value="Ribonuclease H-like"/>
    <property type="match status" value="1"/>
</dbReference>
<dbReference type="GO" id="GO:0003676">
    <property type="term" value="F:nucleic acid binding"/>
    <property type="evidence" value="ECO:0007669"/>
    <property type="project" value="InterPro"/>
</dbReference>
<dbReference type="InterPro" id="IPR012337">
    <property type="entry name" value="RNaseH-like_sf"/>
</dbReference>
<evidence type="ECO:0000259" key="1">
    <source>
        <dbReference type="PROSITE" id="PS50994"/>
    </source>
</evidence>
<gene>
    <name evidence="2" type="ORF">A2480_01380</name>
</gene>
<dbReference type="InterPro" id="IPR036397">
    <property type="entry name" value="RNaseH_sf"/>
</dbReference>
<protein>
    <recommendedName>
        <fullName evidence="1">Integrase catalytic domain-containing protein</fullName>
    </recommendedName>
</protein>
<evidence type="ECO:0000313" key="2">
    <source>
        <dbReference type="EMBL" id="OGM00501.1"/>
    </source>
</evidence>
<sequence>MVVNKSSFQIDVKYVSGPDGSWLYQYRFVDTVTDIQYAVDMPSRNGRSTISALRLAERNLPSSIEEIQTDNGGEFRGAFARHLDSRGIPQRFIPKRSAPWNGKVECANRSVDDEYYLNPHRPWKSLSAYVRWYNTERPHLGRGMDGLTPYEKLAQFSQENV</sequence>
<reference evidence="2 3" key="1">
    <citation type="journal article" date="2016" name="Nat. Commun.">
        <title>Thousands of microbial genomes shed light on interconnected biogeochemical processes in an aquifer system.</title>
        <authorList>
            <person name="Anantharaman K."/>
            <person name="Brown C.T."/>
            <person name="Hug L.A."/>
            <person name="Sharon I."/>
            <person name="Castelle C.J."/>
            <person name="Probst A.J."/>
            <person name="Thomas B.C."/>
            <person name="Singh A."/>
            <person name="Wilkins M.J."/>
            <person name="Karaoz U."/>
            <person name="Brodie E.L."/>
            <person name="Williams K.H."/>
            <person name="Hubbard S.S."/>
            <person name="Banfield J.F."/>
        </authorList>
    </citation>
    <scope>NUCLEOTIDE SEQUENCE [LARGE SCALE GENOMIC DNA]</scope>
</reference>
<comment type="caution">
    <text evidence="2">The sequence shown here is derived from an EMBL/GenBank/DDBJ whole genome shotgun (WGS) entry which is preliminary data.</text>
</comment>
<dbReference type="AlphaFoldDB" id="A0A1F7WCE9"/>
<evidence type="ECO:0000313" key="3">
    <source>
        <dbReference type="Proteomes" id="UP000176988"/>
    </source>
</evidence>
<name>A0A1F7WCE9_9BACT</name>
<accession>A0A1F7WCE9</accession>
<dbReference type="InterPro" id="IPR001584">
    <property type="entry name" value="Integrase_cat-core"/>
</dbReference>
<feature type="domain" description="Integrase catalytic" evidence="1">
    <location>
        <begin position="1"/>
        <end position="157"/>
    </location>
</feature>
<organism evidence="2 3">
    <name type="scientific">Candidatus Uhrbacteria bacterium RIFOXYC2_FULL_47_19</name>
    <dbReference type="NCBI Taxonomy" id="1802424"/>
    <lineage>
        <taxon>Bacteria</taxon>
        <taxon>Candidatus Uhriibacteriota</taxon>
    </lineage>
</organism>
<dbReference type="Proteomes" id="UP000176988">
    <property type="component" value="Unassembled WGS sequence"/>
</dbReference>
<dbReference type="STRING" id="1802424.A2480_01380"/>
<dbReference type="GO" id="GO:0015074">
    <property type="term" value="P:DNA integration"/>
    <property type="evidence" value="ECO:0007669"/>
    <property type="project" value="InterPro"/>
</dbReference>
<dbReference type="Pfam" id="PF00665">
    <property type="entry name" value="rve"/>
    <property type="match status" value="1"/>
</dbReference>
<dbReference type="PROSITE" id="PS50994">
    <property type="entry name" value="INTEGRASE"/>
    <property type="match status" value="1"/>
</dbReference>
<dbReference type="Gene3D" id="3.30.420.10">
    <property type="entry name" value="Ribonuclease H-like superfamily/Ribonuclease H"/>
    <property type="match status" value="1"/>
</dbReference>
<proteinExistence type="predicted"/>